<dbReference type="SMART" id="SM00062">
    <property type="entry name" value="PBPb"/>
    <property type="match status" value="1"/>
</dbReference>
<feature type="domain" description="Solute-binding protein family 3/N-terminal" evidence="2">
    <location>
        <begin position="30"/>
        <end position="254"/>
    </location>
</feature>
<proteinExistence type="predicted"/>
<dbReference type="KEGG" id="msg:MSMEI_6512"/>
<evidence type="ECO:0000313" key="4">
    <source>
        <dbReference type="Proteomes" id="UP000006158"/>
    </source>
</evidence>
<name>I7FVI7_MYCS2</name>
<dbReference type="Pfam" id="PF00497">
    <property type="entry name" value="SBP_bac_3"/>
    <property type="match status" value="1"/>
</dbReference>
<organism evidence="3 4">
    <name type="scientific">Mycolicibacterium smegmatis (strain ATCC 700084 / mc(2)155)</name>
    <name type="common">Mycobacterium smegmatis</name>
    <dbReference type="NCBI Taxonomy" id="246196"/>
    <lineage>
        <taxon>Bacteria</taxon>
        <taxon>Bacillati</taxon>
        <taxon>Actinomycetota</taxon>
        <taxon>Actinomycetes</taxon>
        <taxon>Mycobacteriales</taxon>
        <taxon>Mycobacteriaceae</taxon>
        <taxon>Mycolicibacterium</taxon>
    </lineage>
</organism>
<gene>
    <name evidence="3" type="ordered locus">MSMEI_6512</name>
</gene>
<protein>
    <submittedName>
        <fullName evidence="3">Amino acid ABC transporter binding protein and permease protein</fullName>
    </submittedName>
</protein>
<dbReference type="Gene3D" id="3.40.190.10">
    <property type="entry name" value="Periplasmic binding protein-like II"/>
    <property type="match status" value="2"/>
</dbReference>
<sequence length="260" mass="28459">MGQVLWICDRLGTRNVLERRTVTETTTRAPLRLACLDAEAPPLFSLWTPENGRTGYEPGVAEALGAELGRPVEWVRVPWVDMIPAVQRGDADAVLCGQGITPERQAQVDFTRPYAIFHEGVLIRRGTGIKSPEDLVGRKVAAIENSTNMKLAETFTGAIPVPFGAGSDDVYADMLAALLAEEVDAVVDDDVVFVPLGATHPDYELAFTVKTANKWGIAVSKDRPDTLAEIDGALERLISSGRLRDVWKEWLPTLDYPFGE</sequence>
<evidence type="ECO:0000256" key="1">
    <source>
        <dbReference type="ARBA" id="ARBA00022729"/>
    </source>
</evidence>
<dbReference type="Proteomes" id="UP000006158">
    <property type="component" value="Chromosome"/>
</dbReference>
<dbReference type="AlphaFoldDB" id="I7FVI7"/>
<accession>I7FVI7</accession>
<evidence type="ECO:0000259" key="2">
    <source>
        <dbReference type="SMART" id="SM00062"/>
    </source>
</evidence>
<reference evidence="3 4" key="1">
    <citation type="journal article" date="2007" name="Genome Biol.">
        <title>Interrupted coding sequences in Mycobacterium smegmatis: authentic mutations or sequencing errors?</title>
        <authorList>
            <person name="Deshayes C."/>
            <person name="Perrodou E."/>
            <person name="Gallien S."/>
            <person name="Euphrasie D."/>
            <person name="Schaeffer C."/>
            <person name="Van-Dorsselaer A."/>
            <person name="Poch O."/>
            <person name="Lecompte O."/>
            <person name="Reyrat J.M."/>
        </authorList>
    </citation>
    <scope>NUCLEOTIDE SEQUENCE [LARGE SCALE GENOMIC DNA]</scope>
    <source>
        <strain evidence="4">ATCC 700084 / mc(2)155</strain>
    </source>
</reference>
<reference evidence="3 4" key="2">
    <citation type="journal article" date="2009" name="Genome Res.">
        <title>Ortho-proteogenomics: multiple proteomes investigation through orthology and a new MS-based protocol.</title>
        <authorList>
            <person name="Gallien S."/>
            <person name="Perrodou E."/>
            <person name="Carapito C."/>
            <person name="Deshayes C."/>
            <person name="Reyrat J.M."/>
            <person name="Van Dorsselaer A."/>
            <person name="Poch O."/>
            <person name="Schaeffer C."/>
            <person name="Lecompte O."/>
        </authorList>
    </citation>
    <scope>NUCLEOTIDE SEQUENCE [LARGE SCALE GENOMIC DNA]</scope>
    <source>
        <strain evidence="4">ATCC 700084 / mc(2)155</strain>
    </source>
</reference>
<dbReference type="PANTHER" id="PTHR35936">
    <property type="entry name" value="MEMBRANE-BOUND LYTIC MUREIN TRANSGLYCOSYLASE F"/>
    <property type="match status" value="1"/>
</dbReference>
<dbReference type="SUPFAM" id="SSF53850">
    <property type="entry name" value="Periplasmic binding protein-like II"/>
    <property type="match status" value="1"/>
</dbReference>
<evidence type="ECO:0000313" key="3">
    <source>
        <dbReference type="EMBL" id="AFP42938.1"/>
    </source>
</evidence>
<dbReference type="PATRIC" id="fig|246196.56.peg.6644"/>
<dbReference type="EMBL" id="CP001663">
    <property type="protein sequence ID" value="AFP42938.1"/>
    <property type="molecule type" value="Genomic_DNA"/>
</dbReference>
<keyword evidence="1" id="KW-0732">Signal</keyword>
<dbReference type="PANTHER" id="PTHR35936:SF19">
    <property type="entry name" value="AMINO-ACID-BINDING PROTEIN YXEM-RELATED"/>
    <property type="match status" value="1"/>
</dbReference>
<dbReference type="CDD" id="cd13530">
    <property type="entry name" value="PBP2_peptides_like"/>
    <property type="match status" value="1"/>
</dbReference>
<dbReference type="InterPro" id="IPR001638">
    <property type="entry name" value="Solute-binding_3/MltF_N"/>
</dbReference>